<dbReference type="PANTHER" id="PTHR44757:SF2">
    <property type="entry name" value="BIOFILM ARCHITECTURE MAINTENANCE PROTEIN MBAA"/>
    <property type="match status" value="1"/>
</dbReference>
<protein>
    <recommendedName>
        <fullName evidence="7">GGDEF-domain containing protein</fullName>
    </recommendedName>
</protein>
<feature type="domain" description="GGDEF" evidence="4">
    <location>
        <begin position="764"/>
        <end position="896"/>
    </location>
</feature>
<proteinExistence type="predicted"/>
<dbReference type="CDD" id="cd01948">
    <property type="entry name" value="EAL"/>
    <property type="match status" value="1"/>
</dbReference>
<organism evidence="5 6">
    <name type="scientific">Mycolicibacterium agri</name>
    <name type="common">Mycobacterium agri</name>
    <dbReference type="NCBI Taxonomy" id="36811"/>
    <lineage>
        <taxon>Bacteria</taxon>
        <taxon>Bacillati</taxon>
        <taxon>Actinomycetota</taxon>
        <taxon>Actinomycetes</taxon>
        <taxon>Mycobacteriales</taxon>
        <taxon>Mycobacteriaceae</taxon>
        <taxon>Mycolicibacterium</taxon>
    </lineage>
</organism>
<evidence type="ECO:0000259" key="3">
    <source>
        <dbReference type="PROSITE" id="PS50883"/>
    </source>
</evidence>
<evidence type="ECO:0000256" key="1">
    <source>
        <dbReference type="SAM" id="MobiDB-lite"/>
    </source>
</evidence>
<dbReference type="SUPFAM" id="SSF141868">
    <property type="entry name" value="EAL domain-like"/>
    <property type="match status" value="1"/>
</dbReference>
<accession>A0A7I9W003</accession>
<reference evidence="5 6" key="1">
    <citation type="journal article" date="2019" name="Emerg. Microbes Infect.">
        <title>Comprehensive subspecies identification of 175 nontuberculous mycobacteria species based on 7547 genomic profiles.</title>
        <authorList>
            <person name="Matsumoto Y."/>
            <person name="Kinjo T."/>
            <person name="Motooka D."/>
            <person name="Nabeya D."/>
            <person name="Jung N."/>
            <person name="Uechi K."/>
            <person name="Horii T."/>
            <person name="Iida T."/>
            <person name="Fujita J."/>
            <person name="Nakamura S."/>
        </authorList>
    </citation>
    <scope>NUCLEOTIDE SEQUENCE [LARGE SCALE GENOMIC DNA]</scope>
    <source>
        <strain evidence="5 6">JCM 6377</strain>
    </source>
</reference>
<dbReference type="InterPro" id="IPR001633">
    <property type="entry name" value="EAL_dom"/>
</dbReference>
<feature type="domain" description="GGDEF" evidence="4">
    <location>
        <begin position="243"/>
        <end position="374"/>
    </location>
</feature>
<dbReference type="Pfam" id="PF00563">
    <property type="entry name" value="EAL"/>
    <property type="match status" value="1"/>
</dbReference>
<dbReference type="Gene3D" id="3.30.70.270">
    <property type="match status" value="2"/>
</dbReference>
<feature type="transmembrane region" description="Helical" evidence="2">
    <location>
        <begin position="579"/>
        <end position="603"/>
    </location>
</feature>
<feature type="transmembrane region" description="Helical" evidence="2">
    <location>
        <begin position="610"/>
        <end position="629"/>
    </location>
</feature>
<feature type="region of interest" description="Disordered" evidence="1">
    <location>
        <begin position="387"/>
        <end position="413"/>
    </location>
</feature>
<feature type="transmembrane region" description="Helical" evidence="2">
    <location>
        <begin position="697"/>
        <end position="715"/>
    </location>
</feature>
<evidence type="ECO:0008006" key="7">
    <source>
        <dbReference type="Google" id="ProtNLM"/>
    </source>
</evidence>
<dbReference type="InterPro" id="IPR029787">
    <property type="entry name" value="Nucleotide_cyclase"/>
</dbReference>
<dbReference type="InterPro" id="IPR052155">
    <property type="entry name" value="Biofilm_reg_signaling"/>
</dbReference>
<keyword evidence="2" id="KW-0812">Transmembrane</keyword>
<evidence type="ECO:0000256" key="2">
    <source>
        <dbReference type="SAM" id="Phobius"/>
    </source>
</evidence>
<sequence length="1174" mass="126225">MFPAAAFACLLLLGDLEKAPRKRLTLDGVIVAMSLFVVSWVCVLNNLAGEGGAPVATLVHVVADVALMTTAILVWSRPLTRQSVGLLAAGVTTIVVGDIAGVYVSGIGGYHNGHIVDLIRVAGFGMVAFAALISVGERPVETPMMNLQPGVRVWLPYVPLLLAGAVAVGYQLHHYDQGALLIAEGVLVAAVLARQFVVLADNRRLLSDVAREAYHDHLTGLANRGHFVATLERAVSGRRLTGEPVAVLCLDLDNFKAVNDALGHPAGDELLIRVAGRLTAMLGETWTVARLGGDEFAAIHVGQVDALAAANRVLEAFSTPIVVEGMPQTVRPSIGLTVASDKTTQTADDLLLNADLAMYAAKRDGGGCVRSFVPDLPVPWELQQLTDEPQQPAITPQGNAGGRRRRREAAPQAARGVMWPPRAVRAGLAMLALGVVVFTLSTVLRDHAGRIVLLDSILYPALNISAAAFVFLRAVRVRVERWPCLLIAAGMASFAVGDVTYALWVPEGQSPSVADVFYLAFYPFVYAGVLLLMRERLTRVPTVFRIDALICGLTLGAVAAAVATGPIETAMRGEPATVLVGLAYPVGDVLLLALAAGMLPILGWRAELRWGLFTAGFMAYAIGDTAYLFETSAGTYLEGTWIDAWWPIASLLVAVAGWLPSSGASPRPKPGLGAYVPAIGCAGLALVVAVLANHSRVVVALAALTLIAVAWRFAVTFRDVSATAEAHRQAMTDDATGLPNRLSLATTLTAVSAADSSGLFRSRSSRALMLLDIDQFKEINYFAGRHVGDQLLRLVAARLTHAVRPHDVIARTGGDEFAVLFADGVDLTTARARAGAMLEALRGPFELDPIRVQVDASVAIALYPDHCQHPNDLLNCAETTLPHAKQSAGKIAVYDAGRVRSEKDNDDYLIEELRLALSNDELTCFYQPKVCADDGRVHSVEALLRWQHPRRGLLSPEEFLPAAERAGLMRRVANRVVNLALGQVRAWRDDGCRMTVAVNLSMANLLDLDLVEMIDRLLTKHRVPPDALILEITEGTFANDSFRSRKTVFALRRLGVRISLDDYGTGWPSLARLQDLSVDELKLDRVFVSRLAEDPRSIAIVRSTVALAHSLGADLVAEGVEDEATLHALRRYGCNITQGFVHTPPLPADELMQWISRSTPLMPRGDLALHPDLR</sequence>
<feature type="transmembrane region" description="Helical" evidence="2">
    <location>
        <begin position="482"/>
        <end position="504"/>
    </location>
</feature>
<feature type="transmembrane region" description="Helical" evidence="2">
    <location>
        <begin position="456"/>
        <end position="475"/>
    </location>
</feature>
<keyword evidence="2" id="KW-1133">Transmembrane helix</keyword>
<dbReference type="InterPro" id="IPR000160">
    <property type="entry name" value="GGDEF_dom"/>
</dbReference>
<keyword evidence="2" id="KW-0472">Membrane</keyword>
<feature type="compositionally biased region" description="Polar residues" evidence="1">
    <location>
        <begin position="387"/>
        <end position="397"/>
    </location>
</feature>
<evidence type="ECO:0000313" key="6">
    <source>
        <dbReference type="Proteomes" id="UP000465302"/>
    </source>
</evidence>
<dbReference type="PROSITE" id="PS50887">
    <property type="entry name" value="GGDEF"/>
    <property type="match status" value="2"/>
</dbReference>
<dbReference type="Pfam" id="PF00990">
    <property type="entry name" value="GGDEF"/>
    <property type="match status" value="2"/>
</dbReference>
<feature type="transmembrane region" description="Helical" evidence="2">
    <location>
        <begin position="641"/>
        <end position="660"/>
    </location>
</feature>
<dbReference type="SMART" id="SM00052">
    <property type="entry name" value="EAL"/>
    <property type="match status" value="1"/>
</dbReference>
<dbReference type="InterPro" id="IPR043128">
    <property type="entry name" value="Rev_trsase/Diguanyl_cyclase"/>
</dbReference>
<dbReference type="PANTHER" id="PTHR44757">
    <property type="entry name" value="DIGUANYLATE CYCLASE DGCP"/>
    <property type="match status" value="1"/>
</dbReference>
<feature type="transmembrane region" description="Helical" evidence="2">
    <location>
        <begin position="154"/>
        <end position="172"/>
    </location>
</feature>
<dbReference type="SUPFAM" id="SSF55073">
    <property type="entry name" value="Nucleotide cyclase"/>
    <property type="match status" value="2"/>
</dbReference>
<feature type="transmembrane region" description="Helical" evidence="2">
    <location>
        <begin position="546"/>
        <end position="567"/>
    </location>
</feature>
<evidence type="ECO:0000313" key="5">
    <source>
        <dbReference type="EMBL" id="GFG50566.1"/>
    </source>
</evidence>
<feature type="transmembrane region" description="Helical" evidence="2">
    <location>
        <begin position="672"/>
        <end position="691"/>
    </location>
</feature>
<evidence type="ECO:0000259" key="4">
    <source>
        <dbReference type="PROSITE" id="PS50887"/>
    </source>
</evidence>
<gene>
    <name evidence="5" type="ORF">MAGR_20070</name>
</gene>
<dbReference type="Proteomes" id="UP000465302">
    <property type="component" value="Unassembled WGS sequence"/>
</dbReference>
<dbReference type="NCBIfam" id="TIGR00254">
    <property type="entry name" value="GGDEF"/>
    <property type="match status" value="2"/>
</dbReference>
<feature type="transmembrane region" description="Helical" evidence="2">
    <location>
        <begin position="115"/>
        <end position="134"/>
    </location>
</feature>
<dbReference type="CDD" id="cd01949">
    <property type="entry name" value="GGDEF"/>
    <property type="match status" value="2"/>
</dbReference>
<dbReference type="PROSITE" id="PS50883">
    <property type="entry name" value="EAL"/>
    <property type="match status" value="1"/>
</dbReference>
<feature type="transmembrane region" description="Helical" evidence="2">
    <location>
        <begin position="516"/>
        <end position="534"/>
    </location>
</feature>
<dbReference type="AlphaFoldDB" id="A0A7I9W003"/>
<dbReference type="EMBL" id="BLKS01000001">
    <property type="protein sequence ID" value="GFG50566.1"/>
    <property type="molecule type" value="Genomic_DNA"/>
</dbReference>
<feature type="transmembrane region" description="Helical" evidence="2">
    <location>
        <begin position="82"/>
        <end position="103"/>
    </location>
</feature>
<feature type="transmembrane region" description="Helical" evidence="2">
    <location>
        <begin position="28"/>
        <end position="48"/>
    </location>
</feature>
<comment type="caution">
    <text evidence="5">The sequence shown here is derived from an EMBL/GenBank/DDBJ whole genome shotgun (WGS) entry which is preliminary data.</text>
</comment>
<dbReference type="SMART" id="SM00267">
    <property type="entry name" value="GGDEF"/>
    <property type="match status" value="2"/>
</dbReference>
<name>A0A7I9W003_MYCAG</name>
<dbReference type="InterPro" id="IPR035919">
    <property type="entry name" value="EAL_sf"/>
</dbReference>
<feature type="transmembrane region" description="Helical" evidence="2">
    <location>
        <begin position="423"/>
        <end position="444"/>
    </location>
</feature>
<feature type="domain" description="EAL" evidence="3">
    <location>
        <begin position="906"/>
        <end position="1159"/>
    </location>
</feature>
<dbReference type="Gene3D" id="3.20.20.450">
    <property type="entry name" value="EAL domain"/>
    <property type="match status" value="1"/>
</dbReference>
<feature type="transmembrane region" description="Helical" evidence="2">
    <location>
        <begin position="55"/>
        <end position="76"/>
    </location>
</feature>